<name>A0A6J4TCB3_9ACTN</name>
<dbReference type="EMBL" id="CADCVQ010000139">
    <property type="protein sequence ID" value="CAA9519600.1"/>
    <property type="molecule type" value="Genomic_DNA"/>
</dbReference>
<evidence type="ECO:0000256" key="1">
    <source>
        <dbReference type="SAM" id="MobiDB-lite"/>
    </source>
</evidence>
<feature type="non-terminal residue" evidence="2">
    <location>
        <position position="264"/>
    </location>
</feature>
<feature type="compositionally biased region" description="Basic and acidic residues" evidence="1">
    <location>
        <begin position="26"/>
        <end position="42"/>
    </location>
</feature>
<accession>A0A6J4TCB3</accession>
<proteinExistence type="predicted"/>
<feature type="compositionally biased region" description="Basic residues" evidence="1">
    <location>
        <begin position="1"/>
        <end position="19"/>
    </location>
</feature>
<feature type="non-terminal residue" evidence="2">
    <location>
        <position position="1"/>
    </location>
</feature>
<gene>
    <name evidence="2" type="ORF">AVDCRST_MAG67-3300</name>
</gene>
<feature type="region of interest" description="Disordered" evidence="1">
    <location>
        <begin position="62"/>
        <end position="132"/>
    </location>
</feature>
<feature type="compositionally biased region" description="Low complexity" evidence="1">
    <location>
        <begin position="110"/>
        <end position="120"/>
    </location>
</feature>
<feature type="compositionally biased region" description="Basic and acidic residues" evidence="1">
    <location>
        <begin position="239"/>
        <end position="253"/>
    </location>
</feature>
<dbReference type="AlphaFoldDB" id="A0A6J4TCB3"/>
<reference evidence="2" key="1">
    <citation type="submission" date="2020-02" db="EMBL/GenBank/DDBJ databases">
        <authorList>
            <person name="Meier V. D."/>
        </authorList>
    </citation>
    <scope>NUCLEOTIDE SEQUENCE</scope>
    <source>
        <strain evidence="2">AVDCRST_MAG67</strain>
    </source>
</reference>
<protein>
    <submittedName>
        <fullName evidence="2">Uncharacterized protein</fullName>
    </submittedName>
</protein>
<feature type="compositionally biased region" description="Basic residues" evidence="1">
    <location>
        <begin position="200"/>
        <end position="217"/>
    </location>
</feature>
<feature type="region of interest" description="Disordered" evidence="1">
    <location>
        <begin position="1"/>
        <end position="49"/>
    </location>
</feature>
<feature type="region of interest" description="Disordered" evidence="1">
    <location>
        <begin position="145"/>
        <end position="264"/>
    </location>
</feature>
<feature type="compositionally biased region" description="Basic residues" evidence="1">
    <location>
        <begin position="151"/>
        <end position="173"/>
    </location>
</feature>
<evidence type="ECO:0000313" key="2">
    <source>
        <dbReference type="EMBL" id="CAA9519600.1"/>
    </source>
</evidence>
<organism evidence="2">
    <name type="scientific">uncultured Solirubrobacteraceae bacterium</name>
    <dbReference type="NCBI Taxonomy" id="1162706"/>
    <lineage>
        <taxon>Bacteria</taxon>
        <taxon>Bacillati</taxon>
        <taxon>Actinomycetota</taxon>
        <taxon>Thermoleophilia</taxon>
        <taxon>Solirubrobacterales</taxon>
        <taxon>Solirubrobacteraceae</taxon>
        <taxon>environmental samples</taxon>
    </lineage>
</organism>
<feature type="compositionally biased region" description="Low complexity" evidence="1">
    <location>
        <begin position="254"/>
        <end position="264"/>
    </location>
</feature>
<feature type="compositionally biased region" description="Basic residues" evidence="1">
    <location>
        <begin position="227"/>
        <end position="237"/>
    </location>
</feature>
<feature type="compositionally biased region" description="Basic and acidic residues" evidence="1">
    <location>
        <begin position="62"/>
        <end position="73"/>
    </location>
</feature>
<sequence length="264" mass="29849">ERTRHRRVVKRRRRRRRRAPAQPRRGGADARLLDDRRLPRDGRRGRRPVVFARRLRADLRGQPRAARLDDGRARAKPRARSAREPRAERSRGKRRPAGPAAHHAGRPCRAARGGDTSGGARRARRRDPRRDALCRLGRLHAVGARGAARALGRRVRRHGNGQRRGLPRGRARPHTAGGGEVGRAPQQGPPRRAAGDRSRAGRHARGRRRGLHRHRPLRDRPQLHGRGTVRRRARVLRRAAAEGRRRAPRDRSARQAGARAAGRL</sequence>
<feature type="compositionally biased region" description="Basic and acidic residues" evidence="1">
    <location>
        <begin position="81"/>
        <end position="90"/>
    </location>
</feature>